<gene>
    <name evidence="8" type="ORF">BV87_26330</name>
</gene>
<keyword evidence="2" id="KW-0285">Flavoprotein</keyword>
<accession>A0A0J9CTW6</accession>
<comment type="cofactor">
    <cofactor evidence="1">
        <name>FAD</name>
        <dbReference type="ChEBI" id="CHEBI:57692"/>
    </cofactor>
</comment>
<dbReference type="FunFam" id="3.50.50.60:FF:000034">
    <property type="entry name" value="sulfide:quinone oxidoreductase, mitochondrial"/>
    <property type="match status" value="1"/>
</dbReference>
<sequence length="410" mass="44698">MTYDIVIIGGGAAGIATASSILKRNAKVTIAVVDPATDHYYQPGWTMVGAGVFTPEQTRKAESDIMPKGVKWVRLPAVAIDPDRNTVELEYGDTLTYRVLVVAPGLRLAWEKIEGLPEALGRNGVTSNYRYDLAPYTYQLVKELRQGRALFSQPPMPIKCAGAPQKAMYLSCDIWRDSGVLPAIDVEFHNAGAALFGVPTYVPALMEYVEKYGIDLRLESNLVAVDADRRVATFERKQDGVSERIERPFDMLHVVPPQVSHVVVANSPLAAASGFVEVDETTLRHKRFENIFGLGDAAGTSNAKTAAAARVQAPVVAVNALAALDGRPPVADYNGYGSCPLTVERGKIVLAEFGYGGKLLPSFPSWLLDGTRPTRAAWFLKERMLPPIYWQGMLKGREWMAAPHEIGKAA</sequence>
<evidence type="ECO:0000256" key="5">
    <source>
        <dbReference type="ARBA" id="ARBA00022946"/>
    </source>
</evidence>
<dbReference type="PANTHER" id="PTHR10632">
    <property type="entry name" value="SULFIDE:QUINONE OXIDOREDUCTASE"/>
    <property type="match status" value="1"/>
</dbReference>
<evidence type="ECO:0000256" key="1">
    <source>
        <dbReference type="ARBA" id="ARBA00001974"/>
    </source>
</evidence>
<keyword evidence="6" id="KW-0560">Oxidoreductase</keyword>
<dbReference type="RefSeq" id="WP_048939564.1">
    <property type="nucleotide sequence ID" value="NZ_CP020927.1"/>
</dbReference>
<evidence type="ECO:0000259" key="7">
    <source>
        <dbReference type="Pfam" id="PF07992"/>
    </source>
</evidence>
<dbReference type="InterPro" id="IPR023753">
    <property type="entry name" value="FAD/NAD-binding_dom"/>
</dbReference>
<dbReference type="GO" id="GO:0070224">
    <property type="term" value="F:sulfide:quinone oxidoreductase activity"/>
    <property type="evidence" value="ECO:0007669"/>
    <property type="project" value="TreeGrafter"/>
</dbReference>
<dbReference type="InterPro" id="IPR036188">
    <property type="entry name" value="FAD/NAD-bd_sf"/>
</dbReference>
<dbReference type="InterPro" id="IPR015904">
    <property type="entry name" value="Sulphide_quinone_reductase"/>
</dbReference>
<organism evidence="8 9">
    <name type="scientific">Sphingobium yanoikuyae</name>
    <name type="common">Sphingomonas yanoikuyae</name>
    <dbReference type="NCBI Taxonomy" id="13690"/>
    <lineage>
        <taxon>Bacteria</taxon>
        <taxon>Pseudomonadati</taxon>
        <taxon>Pseudomonadota</taxon>
        <taxon>Alphaproteobacteria</taxon>
        <taxon>Sphingomonadales</taxon>
        <taxon>Sphingomonadaceae</taxon>
        <taxon>Sphingobium</taxon>
    </lineage>
</organism>
<dbReference type="PANTHER" id="PTHR10632:SF2">
    <property type="entry name" value="SULFIDE:QUINONE OXIDOREDUCTASE, MITOCHONDRIAL"/>
    <property type="match status" value="1"/>
</dbReference>
<evidence type="ECO:0000256" key="4">
    <source>
        <dbReference type="ARBA" id="ARBA00022827"/>
    </source>
</evidence>
<dbReference type="Gene3D" id="3.50.50.60">
    <property type="entry name" value="FAD/NAD(P)-binding domain"/>
    <property type="match status" value="2"/>
</dbReference>
<evidence type="ECO:0000256" key="2">
    <source>
        <dbReference type="ARBA" id="ARBA00022630"/>
    </source>
</evidence>
<dbReference type="Pfam" id="PF07992">
    <property type="entry name" value="Pyr_redox_2"/>
    <property type="match status" value="1"/>
</dbReference>
<reference evidence="8 9" key="1">
    <citation type="submission" date="2017-04" db="EMBL/GenBank/DDBJ databases">
        <title>Characterization, genome and methylation analysis of a phthalic acid esters degrading strain Sphingobium yanoikuyae SHJ.</title>
        <authorList>
            <person name="Feng L."/>
        </authorList>
    </citation>
    <scope>NUCLEOTIDE SEQUENCE [LARGE SCALE GENOMIC DNA]</scope>
    <source>
        <strain evidence="8 9">SHJ</strain>
        <plasmid evidence="9">Plasmid pses189</plasmid>
    </source>
</reference>
<evidence type="ECO:0000313" key="9">
    <source>
        <dbReference type="Proteomes" id="UP000037029"/>
    </source>
</evidence>
<keyword evidence="3" id="KW-0874">Quinone</keyword>
<keyword evidence="8" id="KW-0614">Plasmid</keyword>
<name>A0A0J9CTW6_SPHYA</name>
<geneLocation type="plasmid" evidence="9">
    <name>pses189</name>
</geneLocation>
<evidence type="ECO:0000313" key="8">
    <source>
        <dbReference type="EMBL" id="ATP21972.1"/>
    </source>
</evidence>
<dbReference type="GO" id="GO:0071949">
    <property type="term" value="F:FAD binding"/>
    <property type="evidence" value="ECO:0007669"/>
    <property type="project" value="TreeGrafter"/>
</dbReference>
<proteinExistence type="predicted"/>
<dbReference type="Proteomes" id="UP000037029">
    <property type="component" value="Plasmid pses189"/>
</dbReference>
<dbReference type="SUPFAM" id="SSF51905">
    <property type="entry name" value="FAD/NAD(P)-binding domain"/>
    <property type="match status" value="1"/>
</dbReference>
<dbReference type="GO" id="GO:0048038">
    <property type="term" value="F:quinone binding"/>
    <property type="evidence" value="ECO:0007669"/>
    <property type="project" value="UniProtKB-KW"/>
</dbReference>
<dbReference type="GO" id="GO:0070221">
    <property type="term" value="P:sulfide oxidation, using sulfide:quinone oxidoreductase"/>
    <property type="evidence" value="ECO:0007669"/>
    <property type="project" value="TreeGrafter"/>
</dbReference>
<keyword evidence="5" id="KW-0809">Transit peptide</keyword>
<keyword evidence="4" id="KW-0274">FAD</keyword>
<dbReference type="EMBL" id="CP020927">
    <property type="protein sequence ID" value="ATP21972.1"/>
    <property type="molecule type" value="Genomic_DNA"/>
</dbReference>
<evidence type="ECO:0000256" key="3">
    <source>
        <dbReference type="ARBA" id="ARBA00022719"/>
    </source>
</evidence>
<evidence type="ECO:0000256" key="6">
    <source>
        <dbReference type="ARBA" id="ARBA00023002"/>
    </source>
</evidence>
<feature type="domain" description="FAD/NAD(P)-binding" evidence="7">
    <location>
        <begin position="3"/>
        <end position="116"/>
    </location>
</feature>
<dbReference type="AlphaFoldDB" id="A0A0J9CTW6"/>
<protein>
    <submittedName>
        <fullName evidence="8">Pyridine nucleotide-disulfide oxidoreductase</fullName>
    </submittedName>
</protein>